<dbReference type="InterPro" id="IPR046985">
    <property type="entry name" value="IP5"/>
</dbReference>
<feature type="domain" description="Inositol polyphosphate-related phosphatase" evidence="2">
    <location>
        <begin position="503"/>
        <end position="693"/>
    </location>
</feature>
<dbReference type="SUPFAM" id="SSF48371">
    <property type="entry name" value="ARM repeat"/>
    <property type="match status" value="1"/>
</dbReference>
<dbReference type="Gene3D" id="1.25.10.10">
    <property type="entry name" value="Leucine-rich Repeat Variant"/>
    <property type="match status" value="1"/>
</dbReference>
<protein>
    <recommendedName>
        <fullName evidence="2">Inositol polyphosphate-related phosphatase domain-containing protein</fullName>
    </recommendedName>
</protein>
<dbReference type="GO" id="GO:0046856">
    <property type="term" value="P:phosphatidylinositol dephosphorylation"/>
    <property type="evidence" value="ECO:0007669"/>
    <property type="project" value="InterPro"/>
</dbReference>
<dbReference type="InterPro" id="IPR011989">
    <property type="entry name" value="ARM-like"/>
</dbReference>
<dbReference type="SUPFAM" id="SSF56219">
    <property type="entry name" value="DNase I-like"/>
    <property type="match status" value="1"/>
</dbReference>
<dbReference type="SMART" id="SM00128">
    <property type="entry name" value="IPPc"/>
    <property type="match status" value="1"/>
</dbReference>
<dbReference type="AlphaFoldDB" id="A0A9P6IZ81"/>
<accession>A0A9P6IZ81</accession>
<evidence type="ECO:0000259" key="2">
    <source>
        <dbReference type="SMART" id="SM00128"/>
    </source>
</evidence>
<dbReference type="InterPro" id="IPR058584">
    <property type="entry name" value="IMB1_TNPO1-like_TPR"/>
</dbReference>
<dbReference type="OrthoDB" id="7862313at2759"/>
<gene>
    <name evidence="3" type="ORF">BGZ65_004210</name>
</gene>
<evidence type="ECO:0000313" key="3">
    <source>
        <dbReference type="EMBL" id="KAF9954163.1"/>
    </source>
</evidence>
<evidence type="ECO:0000256" key="1">
    <source>
        <dbReference type="ARBA" id="ARBA00022737"/>
    </source>
</evidence>
<name>A0A9P6IZ81_9FUNG</name>
<dbReference type="PANTHER" id="PTHR11200">
    <property type="entry name" value="INOSITOL 5-PHOSPHATASE"/>
    <property type="match status" value="1"/>
</dbReference>
<dbReference type="InterPro" id="IPR000300">
    <property type="entry name" value="IPPc"/>
</dbReference>
<dbReference type="PANTHER" id="PTHR11200:SF300">
    <property type="entry name" value="TYPE II INOSITOL 1,4,5-TRISPHOSPHATE 5-PHOSPHATASE"/>
    <property type="match status" value="1"/>
</dbReference>
<comment type="caution">
    <text evidence="3">The sequence shown here is derived from an EMBL/GenBank/DDBJ whole genome shotgun (WGS) entry which is preliminary data.</text>
</comment>
<dbReference type="InterPro" id="IPR036691">
    <property type="entry name" value="Endo/exonu/phosph_ase_sf"/>
</dbReference>
<keyword evidence="1" id="KW-0677">Repeat</keyword>
<proteinExistence type="predicted"/>
<dbReference type="EMBL" id="JAAAHW010006849">
    <property type="protein sequence ID" value="KAF9954163.1"/>
    <property type="molecule type" value="Genomic_DNA"/>
</dbReference>
<dbReference type="Pfam" id="PF22669">
    <property type="entry name" value="Exo_endo_phos2"/>
    <property type="match status" value="1"/>
</dbReference>
<dbReference type="Gene3D" id="3.60.10.10">
    <property type="entry name" value="Endonuclease/exonuclease/phosphatase"/>
    <property type="match status" value="1"/>
</dbReference>
<dbReference type="Pfam" id="PF25574">
    <property type="entry name" value="TPR_IMB1"/>
    <property type="match status" value="1"/>
</dbReference>
<dbReference type="GO" id="GO:0004439">
    <property type="term" value="F:phosphatidylinositol-4,5-bisphosphate 5-phosphatase activity"/>
    <property type="evidence" value="ECO:0007669"/>
    <property type="project" value="TreeGrafter"/>
</dbReference>
<sequence length="693" mass="77203">MVVVQICQEMADTVKLCGPGIVADHIGPIAEHLKLIFEKKAYCQQELADDEGLLDEDEQAEFDALLISAASDLVGALAGVLGVSFIPYAQVFIPHIAKYYKKSKPSNERSMAIGCLGEIANGMGSSVTEFTEQLLTLFVKALGDEEDEVCSNAAFAIGALCQNTTVDMSSQYPSLLTALYPLFQGQSLPNVTDNACGAVARMTMKHPTAVPLDQVLPVFVQALPLKRDFEENEAVYRLLFQLIRSQNEWVGNNIARLLTVFAEVLVKPDELKPQTRQEMIEIVKGLNQQFPALNIKESPLAENGKQEHRILAIIVNTQAGVEESCVFILRRTGQMTAAIQTVLPIYFDFRISVAQTKPVDKDDKQSIQDSKNDFTLKLFCDQTEVSVQTDDLETLQGLLRELRGSHLIAQDDNFYAGGSSHRWVQYYTIEEDPKVPGTTQESVMTMDEFIVSTSNPLTMYFLQPEDSQPRLPSAGPRLELGKVKESWIEKEMRSRESSFTEYSHMHAFVGTWNVNGRNPTTKLDSWLKVEGDVQPDIYVICFQELDLSAEAYIVLDAAKEEEWTQVISESLGAGYHKIISKQLVGLLIIMYVAEDHANYVKEVTVDSAGVGMLGMLGNKGGVSIRIRYKDSYLCFVDSHLAHDINQVERRNQDYQEICRRLTFPSMNPYDITKSPAGNAALAVANKVSIFESE</sequence>
<dbReference type="InterPro" id="IPR016024">
    <property type="entry name" value="ARM-type_fold"/>
</dbReference>
<evidence type="ECO:0000313" key="4">
    <source>
        <dbReference type="Proteomes" id="UP000749646"/>
    </source>
</evidence>
<dbReference type="Proteomes" id="UP000749646">
    <property type="component" value="Unassembled WGS sequence"/>
</dbReference>
<organism evidence="3 4">
    <name type="scientific">Modicella reniformis</name>
    <dbReference type="NCBI Taxonomy" id="1440133"/>
    <lineage>
        <taxon>Eukaryota</taxon>
        <taxon>Fungi</taxon>
        <taxon>Fungi incertae sedis</taxon>
        <taxon>Mucoromycota</taxon>
        <taxon>Mortierellomycotina</taxon>
        <taxon>Mortierellomycetes</taxon>
        <taxon>Mortierellales</taxon>
        <taxon>Mortierellaceae</taxon>
        <taxon>Modicella</taxon>
    </lineage>
</organism>
<keyword evidence="4" id="KW-1185">Reference proteome</keyword>
<reference evidence="3" key="1">
    <citation type="journal article" date="2020" name="Fungal Divers.">
        <title>Resolving the Mortierellaceae phylogeny through synthesis of multi-gene phylogenetics and phylogenomics.</title>
        <authorList>
            <person name="Vandepol N."/>
            <person name="Liber J."/>
            <person name="Desiro A."/>
            <person name="Na H."/>
            <person name="Kennedy M."/>
            <person name="Barry K."/>
            <person name="Grigoriev I.V."/>
            <person name="Miller A.N."/>
            <person name="O'Donnell K."/>
            <person name="Stajich J.E."/>
            <person name="Bonito G."/>
        </authorList>
    </citation>
    <scope>NUCLEOTIDE SEQUENCE</scope>
    <source>
        <strain evidence="3">MES-2147</strain>
    </source>
</reference>